<gene>
    <name evidence="1" type="ORF">LCGC14_0347310</name>
</gene>
<accession>A0A0F9TH98</accession>
<dbReference type="AlphaFoldDB" id="A0A0F9TH98"/>
<protein>
    <submittedName>
        <fullName evidence="1">Uncharacterized protein</fullName>
    </submittedName>
</protein>
<dbReference type="EMBL" id="LAZR01000258">
    <property type="protein sequence ID" value="KKN78664.1"/>
    <property type="molecule type" value="Genomic_DNA"/>
</dbReference>
<comment type="caution">
    <text evidence="1">The sequence shown here is derived from an EMBL/GenBank/DDBJ whole genome shotgun (WGS) entry which is preliminary data.</text>
</comment>
<evidence type="ECO:0000313" key="1">
    <source>
        <dbReference type="EMBL" id="KKN78664.1"/>
    </source>
</evidence>
<proteinExistence type="predicted"/>
<sequence>MSRYRVTFEVDYDPEDAGHSLMEKVRQEIKETGSVNSQQLAELEELDIKELMLEELIPAFIGSRSPFSKPELTGVANVP</sequence>
<organism evidence="1">
    <name type="scientific">marine sediment metagenome</name>
    <dbReference type="NCBI Taxonomy" id="412755"/>
    <lineage>
        <taxon>unclassified sequences</taxon>
        <taxon>metagenomes</taxon>
        <taxon>ecological metagenomes</taxon>
    </lineage>
</organism>
<name>A0A0F9TH98_9ZZZZ</name>
<reference evidence="1" key="1">
    <citation type="journal article" date="2015" name="Nature">
        <title>Complex archaea that bridge the gap between prokaryotes and eukaryotes.</title>
        <authorList>
            <person name="Spang A."/>
            <person name="Saw J.H."/>
            <person name="Jorgensen S.L."/>
            <person name="Zaremba-Niedzwiedzka K."/>
            <person name="Martijn J."/>
            <person name="Lind A.E."/>
            <person name="van Eijk R."/>
            <person name="Schleper C."/>
            <person name="Guy L."/>
            <person name="Ettema T.J."/>
        </authorList>
    </citation>
    <scope>NUCLEOTIDE SEQUENCE</scope>
</reference>